<dbReference type="EMBL" id="JAVDTF010000001">
    <property type="protein sequence ID" value="MDR6781490.1"/>
    <property type="molecule type" value="Genomic_DNA"/>
</dbReference>
<evidence type="ECO:0000313" key="1">
    <source>
        <dbReference type="EMBL" id="MDR6781490.1"/>
    </source>
</evidence>
<gene>
    <name evidence="1" type="ORF">J2X78_000042</name>
</gene>
<organism evidence="1 2">
    <name type="scientific">Pedobacter africanus</name>
    <dbReference type="NCBI Taxonomy" id="151894"/>
    <lineage>
        <taxon>Bacteria</taxon>
        <taxon>Pseudomonadati</taxon>
        <taxon>Bacteroidota</taxon>
        <taxon>Sphingobacteriia</taxon>
        <taxon>Sphingobacteriales</taxon>
        <taxon>Sphingobacteriaceae</taxon>
        <taxon>Pedobacter</taxon>
    </lineage>
</organism>
<evidence type="ECO:0000313" key="2">
    <source>
        <dbReference type="Proteomes" id="UP001246858"/>
    </source>
</evidence>
<accession>A0ACC6KQM6</accession>
<sequence>MKFLTVLTILFLQVLIANANTEDMEHIRTNYVKAVSNKKLCRAMIEELSTKTGDPVHLAYLGALKVVWAKHIINPIAKFSTFNQGKKAIELAIKEAQNNVEIRFIRLSVQKNCPSFLGYNTHIEQDQQFIRDNKNKITSARLKKMIAEL</sequence>
<proteinExistence type="predicted"/>
<comment type="caution">
    <text evidence="1">The sequence shown here is derived from an EMBL/GenBank/DDBJ whole genome shotgun (WGS) entry which is preliminary data.</text>
</comment>
<name>A0ACC6KQM6_9SPHI</name>
<dbReference type="Proteomes" id="UP001246858">
    <property type="component" value="Unassembled WGS sequence"/>
</dbReference>
<keyword evidence="2" id="KW-1185">Reference proteome</keyword>
<reference evidence="1" key="1">
    <citation type="submission" date="2023-07" db="EMBL/GenBank/DDBJ databases">
        <title>Sorghum-associated microbial communities from plants grown in Nebraska, USA.</title>
        <authorList>
            <person name="Schachtman D."/>
        </authorList>
    </citation>
    <scope>NUCLEOTIDE SEQUENCE</scope>
    <source>
        <strain evidence="1">2697</strain>
    </source>
</reference>
<protein>
    <submittedName>
        <fullName evidence="1">Uncharacterized protein</fullName>
    </submittedName>
</protein>